<proteinExistence type="predicted"/>
<name>X7YVE9_MYCXE</name>
<accession>X7YVE9</accession>
<organism evidence="1">
    <name type="scientific">Mycobacterium xenopi 4042</name>
    <dbReference type="NCBI Taxonomy" id="1299334"/>
    <lineage>
        <taxon>Bacteria</taxon>
        <taxon>Bacillati</taxon>
        <taxon>Actinomycetota</taxon>
        <taxon>Actinomycetes</taxon>
        <taxon>Mycobacteriales</taxon>
        <taxon>Mycobacteriaceae</taxon>
        <taxon>Mycobacterium</taxon>
    </lineage>
</organism>
<sequence>MAHPGQLAGPRPDRRWLHDRAAGAVIGVWVEAPRRRSPGHAHRLGGDIHGVDEPDSRAAGYLCPGWCCLPRPRHAETSPASPTTRCFANCRPRGPRADFRLRLAAATSAVALLLSSTPGLFPDLATVADCCSCPATTVGTCGRHAADGRWLLTFAMPLLLAHTGCRVSARVAPRAA</sequence>
<dbReference type="EMBL" id="JAOB01000086">
    <property type="protein sequence ID" value="EUA11094.1"/>
    <property type="molecule type" value="Genomic_DNA"/>
</dbReference>
<reference evidence="1" key="1">
    <citation type="submission" date="2014-01" db="EMBL/GenBank/DDBJ databases">
        <authorList>
            <person name="Brown-Elliot B."/>
            <person name="Wallace R."/>
            <person name="Lenaerts A."/>
            <person name="Ordway D."/>
            <person name="DeGroote M.A."/>
            <person name="Parker T."/>
            <person name="Sizemore C."/>
            <person name="Tallon L.J."/>
            <person name="Sadzewicz L.K."/>
            <person name="Sengamalay N."/>
            <person name="Fraser C.M."/>
            <person name="Hine E."/>
            <person name="Shefchek K.A."/>
            <person name="Das S.P."/>
            <person name="Tettelin H."/>
        </authorList>
    </citation>
    <scope>NUCLEOTIDE SEQUENCE [LARGE SCALE GENOMIC DNA]</scope>
    <source>
        <strain evidence="1">4042</strain>
    </source>
</reference>
<comment type="caution">
    <text evidence="1">The sequence shown here is derived from an EMBL/GenBank/DDBJ whole genome shotgun (WGS) entry which is preliminary data.</text>
</comment>
<dbReference type="AlphaFoldDB" id="X7YVE9"/>
<evidence type="ECO:0000313" key="1">
    <source>
        <dbReference type="EMBL" id="EUA11094.1"/>
    </source>
</evidence>
<protein>
    <submittedName>
        <fullName evidence="1">Conserved integral membrane leucine and alanine rich domain protein</fullName>
    </submittedName>
</protein>
<gene>
    <name evidence="1" type="ORF">I553_3358</name>
</gene>